<protein>
    <submittedName>
        <fullName evidence="1">Uncharacterized protein</fullName>
    </submittedName>
</protein>
<proteinExistence type="predicted"/>
<dbReference type="EMBL" id="GGEC01008155">
    <property type="protein sequence ID" value="MBW88638.1"/>
    <property type="molecule type" value="Transcribed_RNA"/>
</dbReference>
<organism evidence="1">
    <name type="scientific">Rhizophora mucronata</name>
    <name type="common">Asiatic mangrove</name>
    <dbReference type="NCBI Taxonomy" id="61149"/>
    <lineage>
        <taxon>Eukaryota</taxon>
        <taxon>Viridiplantae</taxon>
        <taxon>Streptophyta</taxon>
        <taxon>Embryophyta</taxon>
        <taxon>Tracheophyta</taxon>
        <taxon>Spermatophyta</taxon>
        <taxon>Magnoliopsida</taxon>
        <taxon>eudicotyledons</taxon>
        <taxon>Gunneridae</taxon>
        <taxon>Pentapetalae</taxon>
        <taxon>rosids</taxon>
        <taxon>fabids</taxon>
        <taxon>Malpighiales</taxon>
        <taxon>Rhizophoraceae</taxon>
        <taxon>Rhizophora</taxon>
    </lineage>
</organism>
<name>A0A2P2J574_RHIMU</name>
<reference evidence="1" key="1">
    <citation type="submission" date="2018-02" db="EMBL/GenBank/DDBJ databases">
        <title>Rhizophora mucronata_Transcriptome.</title>
        <authorList>
            <person name="Meera S.P."/>
            <person name="Sreeshan A."/>
            <person name="Augustine A."/>
        </authorList>
    </citation>
    <scope>NUCLEOTIDE SEQUENCE</scope>
    <source>
        <tissue evidence="1">Leaf</tissue>
    </source>
</reference>
<evidence type="ECO:0000313" key="1">
    <source>
        <dbReference type="EMBL" id="MBW88638.1"/>
    </source>
</evidence>
<dbReference type="AlphaFoldDB" id="A0A2P2J574"/>
<accession>A0A2P2J574</accession>
<sequence length="93" mass="10439">MLFSCGRLAFKASPPNLWLSILCVGSAIVSLNFCNSWKPIELCNLNLNLPEHNMLGTFAHKLSCPEYQNSTVLILLAFKKQCKQSGHLKHRIP</sequence>